<dbReference type="AlphaFoldDB" id="A0A0F9HDT2"/>
<accession>A0A0F9HDT2</accession>
<comment type="caution">
    <text evidence="2">The sequence shown here is derived from an EMBL/GenBank/DDBJ whole genome shotgun (WGS) entry which is preliminary data.</text>
</comment>
<feature type="non-terminal residue" evidence="2">
    <location>
        <position position="23"/>
    </location>
</feature>
<protein>
    <submittedName>
        <fullName evidence="2">Uncharacterized protein</fullName>
    </submittedName>
</protein>
<dbReference type="EMBL" id="LAZR01015395">
    <property type="protein sequence ID" value="KKM13367.1"/>
    <property type="molecule type" value="Genomic_DNA"/>
</dbReference>
<organism evidence="2">
    <name type="scientific">marine sediment metagenome</name>
    <dbReference type="NCBI Taxonomy" id="412755"/>
    <lineage>
        <taxon>unclassified sequences</taxon>
        <taxon>metagenomes</taxon>
        <taxon>ecological metagenomes</taxon>
    </lineage>
</organism>
<evidence type="ECO:0000313" key="2">
    <source>
        <dbReference type="EMBL" id="KKM13367.1"/>
    </source>
</evidence>
<evidence type="ECO:0000256" key="1">
    <source>
        <dbReference type="SAM" id="MobiDB-lite"/>
    </source>
</evidence>
<gene>
    <name evidence="2" type="ORF">LCGC14_1716910</name>
</gene>
<reference evidence="2" key="1">
    <citation type="journal article" date="2015" name="Nature">
        <title>Complex archaea that bridge the gap between prokaryotes and eukaryotes.</title>
        <authorList>
            <person name="Spang A."/>
            <person name="Saw J.H."/>
            <person name="Jorgensen S.L."/>
            <person name="Zaremba-Niedzwiedzka K."/>
            <person name="Martijn J."/>
            <person name="Lind A.E."/>
            <person name="van Eijk R."/>
            <person name="Schleper C."/>
            <person name="Guy L."/>
            <person name="Ettema T.J."/>
        </authorList>
    </citation>
    <scope>NUCLEOTIDE SEQUENCE</scope>
</reference>
<sequence>MVQTAPTPGLGPGQDPCGEAHEG</sequence>
<feature type="region of interest" description="Disordered" evidence="1">
    <location>
        <begin position="1"/>
        <end position="23"/>
    </location>
</feature>
<name>A0A0F9HDT2_9ZZZZ</name>
<proteinExistence type="predicted"/>